<dbReference type="AlphaFoldDB" id="A0A917WFE9"/>
<protein>
    <submittedName>
        <fullName evidence="1">Uncharacterized protein</fullName>
    </submittedName>
</protein>
<dbReference type="RefSeq" id="WP_028287904.1">
    <property type="nucleotide sequence ID" value="NZ_BMLF01000001.1"/>
</dbReference>
<sequence>MMTILWWLLGLAVVLGVVAFAIAWHHYPFKKWVIRNLDPSWRRRARTDSFPPERIAEEEADMFVSSTVMRDACDIIWEEFDDGPPATLTDPHPHGTVIWVNTSLVPRFIEEFLPRMQSKFVLVTARENNPTRFFDVERVLGDDNVLCWFIENYEFSPHYLETGRIVPLPLGMNYHKLDPNSPNRSGDMGVSAVPGAQQAQLRTIRDEIAPIRERPLKVYCNFQLNMDTFLRHHHALPRAEARAEAIAALKDKPFSIIEPRQTTRNDVWRRHKEAVFEASPRGNSIDCHRTWEALLLKSIPIVKTTPMDPIYEGLPVAIVQDWSEVTEERLRGWLEEFAPWFDRPLPPEMYSNHWIARFHAWKPAELQPRLSGHGATVTTAAAS</sequence>
<dbReference type="Proteomes" id="UP000649829">
    <property type="component" value="Unassembled WGS sequence"/>
</dbReference>
<evidence type="ECO:0000313" key="2">
    <source>
        <dbReference type="Proteomes" id="UP000649829"/>
    </source>
</evidence>
<name>A0A917WFE9_9RHOB</name>
<evidence type="ECO:0000313" key="1">
    <source>
        <dbReference type="EMBL" id="GGL99744.1"/>
    </source>
</evidence>
<proteinExistence type="predicted"/>
<organism evidence="1 2">
    <name type="scientific">Pseudooceanicola nanhaiensis</name>
    <dbReference type="NCBI Taxonomy" id="375761"/>
    <lineage>
        <taxon>Bacteria</taxon>
        <taxon>Pseudomonadati</taxon>
        <taxon>Pseudomonadota</taxon>
        <taxon>Alphaproteobacteria</taxon>
        <taxon>Rhodobacterales</taxon>
        <taxon>Paracoccaceae</taxon>
        <taxon>Pseudooceanicola</taxon>
    </lineage>
</organism>
<reference evidence="1" key="2">
    <citation type="submission" date="2020-09" db="EMBL/GenBank/DDBJ databases">
        <authorList>
            <person name="Sun Q."/>
            <person name="Zhou Y."/>
        </authorList>
    </citation>
    <scope>NUCLEOTIDE SEQUENCE</scope>
    <source>
        <strain evidence="1">CGMCC 1.6293</strain>
    </source>
</reference>
<reference evidence="1" key="1">
    <citation type="journal article" date="2014" name="Int. J. Syst. Evol. Microbiol.">
        <title>Complete genome sequence of Corynebacterium casei LMG S-19264T (=DSM 44701T), isolated from a smear-ripened cheese.</title>
        <authorList>
            <consortium name="US DOE Joint Genome Institute (JGI-PGF)"/>
            <person name="Walter F."/>
            <person name="Albersmeier A."/>
            <person name="Kalinowski J."/>
            <person name="Ruckert C."/>
        </authorList>
    </citation>
    <scope>NUCLEOTIDE SEQUENCE</scope>
    <source>
        <strain evidence="1">CGMCC 1.6293</strain>
    </source>
</reference>
<keyword evidence="2" id="KW-1185">Reference proteome</keyword>
<accession>A0A917WFE9</accession>
<comment type="caution">
    <text evidence="1">The sequence shown here is derived from an EMBL/GenBank/DDBJ whole genome shotgun (WGS) entry which is preliminary data.</text>
</comment>
<gene>
    <name evidence="1" type="ORF">GCM10011534_22000</name>
</gene>
<dbReference type="EMBL" id="BMLF01000001">
    <property type="protein sequence ID" value="GGL99744.1"/>
    <property type="molecule type" value="Genomic_DNA"/>
</dbReference>